<dbReference type="EMBL" id="CP107246">
    <property type="protein sequence ID" value="WIM04805.1"/>
    <property type="molecule type" value="Genomic_DNA"/>
</dbReference>
<name>A0AA49FJV8_9PROT</name>
<evidence type="ECO:0000313" key="1">
    <source>
        <dbReference type="EMBL" id="WIM04805.1"/>
    </source>
</evidence>
<dbReference type="Proteomes" id="UP001234916">
    <property type="component" value="Chromosome"/>
</dbReference>
<accession>A0AA49FJV8</accession>
<organism evidence="1">
    <name type="scientific">Candidatus Nitricoxidivorans perseverans</name>
    <dbReference type="NCBI Taxonomy" id="2975601"/>
    <lineage>
        <taxon>Bacteria</taxon>
        <taxon>Pseudomonadati</taxon>
        <taxon>Pseudomonadota</taxon>
        <taxon>Betaproteobacteria</taxon>
        <taxon>Nitrosomonadales</taxon>
        <taxon>Sterolibacteriaceae</taxon>
        <taxon>Candidatus Nitricoxidivorans</taxon>
    </lineage>
</organism>
<protein>
    <submittedName>
        <fullName evidence="1">Uncharacterized protein</fullName>
    </submittedName>
</protein>
<sequence>MMMEEAAKHAAGQMSGTMMGNMMSNPMAHGAVMAATGFAAGRGILGAALFRNPLLLLAAGVAAGYLLHRYEKEIVLAVTKATGMGKDFVLHQKENLNDLVAEAQATEARQATPPQA</sequence>
<proteinExistence type="predicted"/>
<reference evidence="1" key="1">
    <citation type="journal article" date="2023" name="Nat. Microbiol.">
        <title>Enrichment and characterization of a nitric oxide-reducing microbial community in a continuous bioreactor.</title>
        <authorList>
            <person name="Garrido-Amador P."/>
            <person name="Stortenbeker N."/>
            <person name="Wessels H.J.C.T."/>
            <person name="Speth D.R."/>
            <person name="Garcia-Heredia I."/>
            <person name="Kartal B."/>
        </authorList>
    </citation>
    <scope>NUCLEOTIDE SEQUENCE</scope>
    <source>
        <strain evidence="1">MAG1</strain>
    </source>
</reference>
<dbReference type="KEGG" id="npv:OHM77_08835"/>
<gene>
    <name evidence="1" type="ORF">OHM77_08835</name>
</gene>
<dbReference type="AlphaFoldDB" id="A0AA49FJV8"/>